<evidence type="ECO:0000256" key="2">
    <source>
        <dbReference type="ARBA" id="ARBA00023015"/>
    </source>
</evidence>
<reference evidence="9" key="1">
    <citation type="journal article" date="2017" name="bioRxiv">
        <title>Comparative analysis of the genomes of Stylophora pistillata and Acropora digitifera provides evidence for extensive differences between species of corals.</title>
        <authorList>
            <person name="Voolstra C.R."/>
            <person name="Li Y."/>
            <person name="Liew Y.J."/>
            <person name="Baumgarten S."/>
            <person name="Zoccola D."/>
            <person name="Flot J.-F."/>
            <person name="Tambutte S."/>
            <person name="Allemand D."/>
            <person name="Aranda M."/>
        </authorList>
    </citation>
    <scope>NUCLEOTIDE SEQUENCE [LARGE SCALE GENOMIC DNA]</scope>
</reference>
<name>A0A2B4RYF5_STYPI</name>
<keyword evidence="5" id="KW-0539">Nucleus</keyword>
<evidence type="ECO:0000313" key="9">
    <source>
        <dbReference type="Proteomes" id="UP000225706"/>
    </source>
</evidence>
<gene>
    <name evidence="8" type="primary">hand2</name>
    <name evidence="8" type="ORF">AWC38_SpisGene12819</name>
</gene>
<dbReference type="STRING" id="50429.A0A2B4RYF5"/>
<evidence type="ECO:0000259" key="7">
    <source>
        <dbReference type="PROSITE" id="PS50888"/>
    </source>
</evidence>
<feature type="compositionally biased region" description="Basic and acidic residues" evidence="6">
    <location>
        <begin position="1"/>
        <end position="10"/>
    </location>
</feature>
<evidence type="ECO:0000256" key="4">
    <source>
        <dbReference type="ARBA" id="ARBA00023163"/>
    </source>
</evidence>
<dbReference type="GO" id="GO:0046983">
    <property type="term" value="F:protein dimerization activity"/>
    <property type="evidence" value="ECO:0007669"/>
    <property type="project" value="InterPro"/>
</dbReference>
<evidence type="ECO:0000256" key="5">
    <source>
        <dbReference type="ARBA" id="ARBA00023242"/>
    </source>
</evidence>
<dbReference type="GO" id="GO:0005634">
    <property type="term" value="C:nucleus"/>
    <property type="evidence" value="ECO:0007669"/>
    <property type="project" value="UniProtKB-SubCell"/>
</dbReference>
<dbReference type="GO" id="GO:0032502">
    <property type="term" value="P:developmental process"/>
    <property type="evidence" value="ECO:0007669"/>
    <property type="project" value="TreeGrafter"/>
</dbReference>
<dbReference type="PROSITE" id="PS50888">
    <property type="entry name" value="BHLH"/>
    <property type="match status" value="1"/>
</dbReference>
<comment type="caution">
    <text evidence="8">The sequence shown here is derived from an EMBL/GenBank/DDBJ whole genome shotgun (WGS) entry which is preliminary data.</text>
</comment>
<dbReference type="AlphaFoldDB" id="A0A2B4RYF5"/>
<sequence length="171" mass="19514">MDDHDVPKTEIEEESSSPTNKQNFRSVCRRRRANPKTATSRKERRRTQNINAAFDDLRKHIPNVPSDTKLSKIKTLKLAMSYIHHLENQLEDESQGQEIVTPPDESGRKTDNNDDTDSNDGNSSDRLVSSPKNCDEKQRFCSPSRRSSRTGWPQHVWALELVGSLKQQSVA</sequence>
<keyword evidence="3" id="KW-0238">DNA-binding</keyword>
<evidence type="ECO:0000256" key="1">
    <source>
        <dbReference type="ARBA" id="ARBA00004123"/>
    </source>
</evidence>
<accession>A0A2B4RYF5</accession>
<comment type="subcellular location">
    <subcellularLocation>
        <location evidence="1">Nucleus</location>
    </subcellularLocation>
</comment>
<organism evidence="8 9">
    <name type="scientific">Stylophora pistillata</name>
    <name type="common">Smooth cauliflower coral</name>
    <dbReference type="NCBI Taxonomy" id="50429"/>
    <lineage>
        <taxon>Eukaryota</taxon>
        <taxon>Metazoa</taxon>
        <taxon>Cnidaria</taxon>
        <taxon>Anthozoa</taxon>
        <taxon>Hexacorallia</taxon>
        <taxon>Scleractinia</taxon>
        <taxon>Astrocoeniina</taxon>
        <taxon>Pocilloporidae</taxon>
        <taxon>Stylophora</taxon>
    </lineage>
</organism>
<dbReference type="SMART" id="SM00353">
    <property type="entry name" value="HLH"/>
    <property type="match status" value="1"/>
</dbReference>
<dbReference type="InterPro" id="IPR050283">
    <property type="entry name" value="E-box_TF_Regulators"/>
</dbReference>
<dbReference type="GO" id="GO:0000981">
    <property type="term" value="F:DNA-binding transcription factor activity, RNA polymerase II-specific"/>
    <property type="evidence" value="ECO:0007669"/>
    <property type="project" value="TreeGrafter"/>
</dbReference>
<dbReference type="GO" id="GO:0000977">
    <property type="term" value="F:RNA polymerase II transcription regulatory region sequence-specific DNA binding"/>
    <property type="evidence" value="ECO:0007669"/>
    <property type="project" value="TreeGrafter"/>
</dbReference>
<dbReference type="Gene3D" id="4.10.280.10">
    <property type="entry name" value="Helix-loop-helix DNA-binding domain"/>
    <property type="match status" value="1"/>
</dbReference>
<dbReference type="PANTHER" id="PTHR23349:SF68">
    <property type="entry name" value="FI14601P"/>
    <property type="match status" value="1"/>
</dbReference>
<feature type="region of interest" description="Disordered" evidence="6">
    <location>
        <begin position="1"/>
        <end position="70"/>
    </location>
</feature>
<dbReference type="FunFam" id="4.10.280.10:FF:000010">
    <property type="entry name" value="Scleraxis bHLH transcription factor"/>
    <property type="match status" value="1"/>
</dbReference>
<dbReference type="InterPro" id="IPR011598">
    <property type="entry name" value="bHLH_dom"/>
</dbReference>
<keyword evidence="4" id="KW-0804">Transcription</keyword>
<keyword evidence="9" id="KW-1185">Reference proteome</keyword>
<dbReference type="Proteomes" id="UP000225706">
    <property type="component" value="Unassembled WGS sequence"/>
</dbReference>
<dbReference type="InterPro" id="IPR036638">
    <property type="entry name" value="HLH_DNA-bd_sf"/>
</dbReference>
<feature type="domain" description="BHLH" evidence="7">
    <location>
        <begin position="34"/>
        <end position="86"/>
    </location>
</feature>
<dbReference type="Pfam" id="PF00010">
    <property type="entry name" value="HLH"/>
    <property type="match status" value="1"/>
</dbReference>
<dbReference type="EMBL" id="LSMT01000233">
    <property type="protein sequence ID" value="PFX22661.1"/>
    <property type="molecule type" value="Genomic_DNA"/>
</dbReference>
<dbReference type="OrthoDB" id="10055449at2759"/>
<feature type="compositionally biased region" description="Polar residues" evidence="6">
    <location>
        <begin position="16"/>
        <end position="25"/>
    </location>
</feature>
<proteinExistence type="predicted"/>
<evidence type="ECO:0000256" key="6">
    <source>
        <dbReference type="SAM" id="MobiDB-lite"/>
    </source>
</evidence>
<feature type="region of interest" description="Disordered" evidence="6">
    <location>
        <begin position="87"/>
        <end position="152"/>
    </location>
</feature>
<evidence type="ECO:0000313" key="8">
    <source>
        <dbReference type="EMBL" id="PFX22661.1"/>
    </source>
</evidence>
<dbReference type="SUPFAM" id="SSF47459">
    <property type="entry name" value="HLH, helix-loop-helix DNA-binding domain"/>
    <property type="match status" value="1"/>
</dbReference>
<dbReference type="PANTHER" id="PTHR23349">
    <property type="entry name" value="BASIC HELIX-LOOP-HELIX TRANSCRIPTION FACTOR, TWIST"/>
    <property type="match status" value="1"/>
</dbReference>
<protein>
    <submittedName>
        <fullName evidence="8">Heart-and neural crest derivatives-expressed protein 2</fullName>
    </submittedName>
</protein>
<keyword evidence="2" id="KW-0805">Transcription regulation</keyword>
<evidence type="ECO:0000256" key="3">
    <source>
        <dbReference type="ARBA" id="ARBA00023125"/>
    </source>
</evidence>